<dbReference type="InterPro" id="IPR003477">
    <property type="entry name" value="PemK-like"/>
</dbReference>
<dbReference type="AlphaFoldDB" id="A0A1U7NZB9"/>
<dbReference type="GO" id="GO:0016075">
    <property type="term" value="P:rRNA catabolic process"/>
    <property type="evidence" value="ECO:0007669"/>
    <property type="project" value="TreeGrafter"/>
</dbReference>
<dbReference type="Gene3D" id="2.30.30.110">
    <property type="match status" value="1"/>
</dbReference>
<organism evidence="2 3">
    <name type="scientific">Deinococcus marmoris</name>
    <dbReference type="NCBI Taxonomy" id="249408"/>
    <lineage>
        <taxon>Bacteria</taxon>
        <taxon>Thermotogati</taxon>
        <taxon>Deinococcota</taxon>
        <taxon>Deinococci</taxon>
        <taxon>Deinococcales</taxon>
        <taxon>Deinococcaceae</taxon>
        <taxon>Deinococcus</taxon>
    </lineage>
</organism>
<reference evidence="2 3" key="1">
    <citation type="submission" date="2017-01" db="EMBL/GenBank/DDBJ databases">
        <title>Genome Analysis of Deinococcus marmoris KOPRI26562.</title>
        <authorList>
            <person name="Kim J.H."/>
            <person name="Oh H.-M."/>
        </authorList>
    </citation>
    <scope>NUCLEOTIDE SEQUENCE [LARGE SCALE GENOMIC DNA]</scope>
    <source>
        <strain evidence="2 3">KOPRI26562</strain>
    </source>
</reference>
<comment type="caution">
    <text evidence="2">The sequence shown here is derived from an EMBL/GenBank/DDBJ whole genome shotgun (WGS) entry which is preliminary data.</text>
</comment>
<accession>A0A1U7NZB9</accession>
<keyword evidence="1" id="KW-0255">Endonuclease</keyword>
<gene>
    <name evidence="2" type="ORF">BOO71_0005884</name>
</gene>
<dbReference type="GO" id="GO:0016787">
    <property type="term" value="F:hydrolase activity"/>
    <property type="evidence" value="ECO:0007669"/>
    <property type="project" value="UniProtKB-KW"/>
</dbReference>
<dbReference type="Proteomes" id="UP000186607">
    <property type="component" value="Unassembled WGS sequence"/>
</dbReference>
<dbReference type="PIRSF" id="PIRSF033490">
    <property type="entry name" value="MazF"/>
    <property type="match status" value="1"/>
</dbReference>
<name>A0A1U7NZB9_9DEIO</name>
<evidence type="ECO:0000313" key="2">
    <source>
        <dbReference type="EMBL" id="OLV18263.1"/>
    </source>
</evidence>
<dbReference type="Pfam" id="PF02452">
    <property type="entry name" value="PemK_toxin"/>
    <property type="match status" value="1"/>
</dbReference>
<keyword evidence="1" id="KW-0540">Nuclease</keyword>
<dbReference type="PANTHER" id="PTHR33988:SF1">
    <property type="entry name" value="ENDORIBONUCLEASE MAZF7-RELATED"/>
    <property type="match status" value="1"/>
</dbReference>
<evidence type="ECO:0000313" key="3">
    <source>
        <dbReference type="Proteomes" id="UP000186607"/>
    </source>
</evidence>
<dbReference type="GO" id="GO:0004521">
    <property type="term" value="F:RNA endonuclease activity"/>
    <property type="evidence" value="ECO:0007669"/>
    <property type="project" value="TreeGrafter"/>
</dbReference>
<dbReference type="PANTHER" id="PTHR33988">
    <property type="entry name" value="ENDORIBONUCLEASE MAZF-RELATED"/>
    <property type="match status" value="1"/>
</dbReference>
<sequence>MKLIRRGDIWLINFRPDGREGEAEQTHPGIVVSNNVNNARAPLLQTVPLISNTGRVYVTNVVLPNQRTGLDYDSKAQIEATRATHVSRLVKRLGFVPDDLMLEIDGKLRMHFGL</sequence>
<dbReference type="EMBL" id="MSTI01000068">
    <property type="protein sequence ID" value="OLV18263.1"/>
    <property type="molecule type" value="Genomic_DNA"/>
</dbReference>
<dbReference type="STRING" id="249408.BOO71_0005884"/>
<dbReference type="InterPro" id="IPR011067">
    <property type="entry name" value="Plasmid_toxin/cell-grow_inhib"/>
</dbReference>
<protein>
    <recommendedName>
        <fullName evidence="1">mRNA interferase</fullName>
        <ecNumber evidence="1">3.1.-.-</ecNumber>
    </recommendedName>
</protein>
<dbReference type="RefSeq" id="WP_075831928.1">
    <property type="nucleotide sequence ID" value="NZ_MSTI01000068.1"/>
</dbReference>
<keyword evidence="1" id="KW-0378">Hydrolase</keyword>
<comment type="function">
    <text evidence="1">Toxic component of a type II toxin-antitoxin (TA) system.</text>
</comment>
<dbReference type="SUPFAM" id="SSF50118">
    <property type="entry name" value="Cell growth inhibitor/plasmid maintenance toxic component"/>
    <property type="match status" value="1"/>
</dbReference>
<dbReference type="GO" id="GO:0006402">
    <property type="term" value="P:mRNA catabolic process"/>
    <property type="evidence" value="ECO:0007669"/>
    <property type="project" value="TreeGrafter"/>
</dbReference>
<proteinExistence type="inferred from homology"/>
<dbReference type="GO" id="GO:0003677">
    <property type="term" value="F:DNA binding"/>
    <property type="evidence" value="ECO:0007669"/>
    <property type="project" value="InterPro"/>
</dbReference>
<dbReference type="OrthoDB" id="9808744at2"/>
<evidence type="ECO:0000256" key="1">
    <source>
        <dbReference type="PIRNR" id="PIRNR033490"/>
    </source>
</evidence>
<comment type="similarity">
    <text evidence="1">Belongs to the PemK/MazF family.</text>
</comment>
<dbReference type="EC" id="3.1.-.-" evidence="1"/>
<keyword evidence="3" id="KW-1185">Reference proteome</keyword>